<dbReference type="PANTHER" id="PTHR13468:SF1">
    <property type="entry name" value="PROTEIN DEK"/>
    <property type="match status" value="1"/>
</dbReference>
<feature type="compositionally biased region" description="Basic and acidic residues" evidence="7">
    <location>
        <begin position="532"/>
        <end position="541"/>
    </location>
</feature>
<feature type="compositionally biased region" description="Acidic residues" evidence="7">
    <location>
        <begin position="518"/>
        <end position="531"/>
    </location>
</feature>
<evidence type="ECO:0000256" key="1">
    <source>
        <dbReference type="ARBA" id="ARBA00004604"/>
    </source>
</evidence>
<evidence type="ECO:0000313" key="9">
    <source>
        <dbReference type="EMBL" id="ONK56145.1"/>
    </source>
</evidence>
<dbReference type="AlphaFoldDB" id="A0A5P1E3X6"/>
<dbReference type="EMBL" id="CM007390">
    <property type="protein sequence ID" value="ONK56145.1"/>
    <property type="molecule type" value="Genomic_DNA"/>
</dbReference>
<evidence type="ECO:0000256" key="7">
    <source>
        <dbReference type="SAM" id="MobiDB-lite"/>
    </source>
</evidence>
<feature type="region of interest" description="Disordered" evidence="7">
    <location>
        <begin position="1"/>
        <end position="72"/>
    </location>
</feature>
<dbReference type="GO" id="GO:0006325">
    <property type="term" value="P:chromatin organization"/>
    <property type="evidence" value="ECO:0007669"/>
    <property type="project" value="UniProtKB-KW"/>
</dbReference>
<name>A0A5P1E3X6_ASPOF</name>
<feature type="compositionally biased region" description="Basic and acidic residues" evidence="7">
    <location>
        <begin position="219"/>
        <end position="232"/>
    </location>
</feature>
<feature type="region of interest" description="Disordered" evidence="7">
    <location>
        <begin position="514"/>
        <end position="541"/>
    </location>
</feature>
<dbReference type="SUPFAM" id="SSF109715">
    <property type="entry name" value="DEK C-terminal domain"/>
    <property type="match status" value="1"/>
</dbReference>
<feature type="domain" description="DEK-C" evidence="8">
    <location>
        <begin position="460"/>
        <end position="515"/>
    </location>
</feature>
<keyword evidence="5" id="KW-0804">Transcription</keyword>
<keyword evidence="4" id="KW-0238">DNA-binding</keyword>
<dbReference type="Proteomes" id="UP000243459">
    <property type="component" value="Chromosome 10"/>
</dbReference>
<keyword evidence="2" id="KW-0156">Chromatin regulator</keyword>
<dbReference type="Gramene" id="ONK56145">
    <property type="protein sequence ID" value="ONK56145"/>
    <property type="gene ID" value="A4U43_C10F4600"/>
</dbReference>
<keyword evidence="3" id="KW-0805">Transcription regulation</keyword>
<organism evidence="9 10">
    <name type="scientific">Asparagus officinalis</name>
    <name type="common">Garden asparagus</name>
    <dbReference type="NCBI Taxonomy" id="4686"/>
    <lineage>
        <taxon>Eukaryota</taxon>
        <taxon>Viridiplantae</taxon>
        <taxon>Streptophyta</taxon>
        <taxon>Embryophyta</taxon>
        <taxon>Tracheophyta</taxon>
        <taxon>Spermatophyta</taxon>
        <taxon>Magnoliopsida</taxon>
        <taxon>Liliopsida</taxon>
        <taxon>Asparagales</taxon>
        <taxon>Asparagaceae</taxon>
        <taxon>Asparagoideae</taxon>
        <taxon>Asparagus</taxon>
    </lineage>
</organism>
<dbReference type="GO" id="GO:0042393">
    <property type="term" value="F:histone binding"/>
    <property type="evidence" value="ECO:0007669"/>
    <property type="project" value="TreeGrafter"/>
</dbReference>
<feature type="compositionally biased region" description="Basic and acidic residues" evidence="7">
    <location>
        <begin position="375"/>
        <end position="393"/>
    </location>
</feature>
<evidence type="ECO:0000259" key="8">
    <source>
        <dbReference type="PROSITE" id="PS51998"/>
    </source>
</evidence>
<feature type="compositionally biased region" description="Acidic residues" evidence="7">
    <location>
        <begin position="19"/>
        <end position="30"/>
    </location>
</feature>
<feature type="compositionally biased region" description="Basic and acidic residues" evidence="7">
    <location>
        <begin position="438"/>
        <end position="454"/>
    </location>
</feature>
<evidence type="ECO:0000313" key="10">
    <source>
        <dbReference type="Proteomes" id="UP000243459"/>
    </source>
</evidence>
<feature type="compositionally biased region" description="Basic and acidic residues" evidence="7">
    <location>
        <begin position="414"/>
        <end position="428"/>
    </location>
</feature>
<dbReference type="FunFam" id="1.10.10.60:FF:000220">
    <property type="entry name" value="DEK domain-containing chromatin associated protein"/>
    <property type="match status" value="1"/>
</dbReference>
<feature type="region of interest" description="Disordered" evidence="7">
    <location>
        <begin position="202"/>
        <end position="465"/>
    </location>
</feature>
<comment type="subcellular location">
    <subcellularLocation>
        <location evidence="1">Nucleus</location>
        <location evidence="1">Nucleolus</location>
    </subcellularLocation>
</comment>
<dbReference type="PROSITE" id="PS51998">
    <property type="entry name" value="DEK_C"/>
    <property type="match status" value="1"/>
</dbReference>
<dbReference type="OMA" id="MIKKAPT"/>
<reference evidence="10" key="1">
    <citation type="journal article" date="2017" name="Nat. Commun.">
        <title>The asparagus genome sheds light on the origin and evolution of a young Y chromosome.</title>
        <authorList>
            <person name="Harkess A."/>
            <person name="Zhou J."/>
            <person name="Xu C."/>
            <person name="Bowers J.E."/>
            <person name="Van der Hulst R."/>
            <person name="Ayyampalayam S."/>
            <person name="Mercati F."/>
            <person name="Riccardi P."/>
            <person name="McKain M.R."/>
            <person name="Kakrana A."/>
            <person name="Tang H."/>
            <person name="Ray J."/>
            <person name="Groenendijk J."/>
            <person name="Arikit S."/>
            <person name="Mathioni S.M."/>
            <person name="Nakano M."/>
            <person name="Shan H."/>
            <person name="Telgmann-Rauber A."/>
            <person name="Kanno A."/>
            <person name="Yue Z."/>
            <person name="Chen H."/>
            <person name="Li W."/>
            <person name="Chen Y."/>
            <person name="Xu X."/>
            <person name="Zhang Y."/>
            <person name="Luo S."/>
            <person name="Chen H."/>
            <person name="Gao J."/>
            <person name="Mao Z."/>
            <person name="Pires J.C."/>
            <person name="Luo M."/>
            <person name="Kudrna D."/>
            <person name="Wing R.A."/>
            <person name="Meyers B.C."/>
            <person name="Yi K."/>
            <person name="Kong H."/>
            <person name="Lavrijsen P."/>
            <person name="Sunseri F."/>
            <person name="Falavigna A."/>
            <person name="Ye Y."/>
            <person name="Leebens-Mack J.H."/>
            <person name="Chen G."/>
        </authorList>
    </citation>
    <scope>NUCLEOTIDE SEQUENCE [LARGE SCALE GENOMIC DNA]</scope>
    <source>
        <strain evidence="10">cv. DH0086</strain>
    </source>
</reference>
<feature type="compositionally biased region" description="Basic and acidic residues" evidence="7">
    <location>
        <begin position="31"/>
        <end position="45"/>
    </location>
</feature>
<feature type="compositionally biased region" description="Basic and acidic residues" evidence="7">
    <location>
        <begin position="306"/>
        <end position="324"/>
    </location>
</feature>
<keyword evidence="10" id="KW-1185">Reference proteome</keyword>
<dbReference type="PANTHER" id="PTHR13468">
    <property type="entry name" value="DEK PROTEIN"/>
    <property type="match status" value="1"/>
</dbReference>
<dbReference type="Gene3D" id="1.10.10.60">
    <property type="entry name" value="Homeodomain-like"/>
    <property type="match status" value="1"/>
</dbReference>
<dbReference type="Pfam" id="PF08766">
    <property type="entry name" value="DEK_C"/>
    <property type="match status" value="1"/>
</dbReference>
<sequence length="541" mass="60589">MGSEVAEVEKESPNSHGEDQEEEQEEVTPPEEEKRGAKRESPEKKEEEEEEEGSRKRPARERKTVERYSAVSPRKLSASKALKIEEGSGTKLRDIPNVAFKLSKRKGDENLQVLHTILFGRKSNAHYLKRNILQFSGFVWTENKEKNKAKVKEKLDKHTKDKLIDFCELLDIHFPRTSTKKEDVSAKLLEFLESPHVTRDLILADKEKKGQKRRRRTKASREATEDASSNKESKKHKKSTENENKKGRKQSSEVAEEDKDEDSDGSDDVKNTSSDEEDKNGLDESDDNKLEEEEEHPSEEPQLSIKESDKTEPEDAAEPKDKGRTSKINRASSVKSGKSPSKPVSKKAAQPAEDEPDVAVDKKNGSVKEQKKKSSKDATKEKAAAIKKEDKKKSSGMSDSVDSSNSGPSKPSKSKREDEKKSQKKEKALPGGKKTKKNKEAKPVPKVSTKEQGKGKKKAGPSTEELHSVVTSILKEVDFNTATLADILKQLGAHFNTDLMDRKAEVKNIIEEVINNMTDDEDDGDEDDENAKEESDGDGKE</sequence>
<protein>
    <recommendedName>
        <fullName evidence="8">DEK-C domain-containing protein</fullName>
    </recommendedName>
</protein>
<evidence type="ECO:0000256" key="4">
    <source>
        <dbReference type="ARBA" id="ARBA00023125"/>
    </source>
</evidence>
<evidence type="ECO:0000256" key="6">
    <source>
        <dbReference type="ARBA" id="ARBA00023242"/>
    </source>
</evidence>
<proteinExistence type="predicted"/>
<feature type="compositionally biased region" description="Basic and acidic residues" evidence="7">
    <location>
        <begin position="359"/>
        <end position="369"/>
    </location>
</feature>
<feature type="compositionally biased region" description="Basic and acidic residues" evidence="7">
    <location>
        <begin position="7"/>
        <end position="18"/>
    </location>
</feature>
<dbReference type="OrthoDB" id="370884at2759"/>
<evidence type="ECO:0000256" key="3">
    <source>
        <dbReference type="ARBA" id="ARBA00023015"/>
    </source>
</evidence>
<gene>
    <name evidence="9" type="ORF">A4U43_C10F4600</name>
</gene>
<dbReference type="InterPro" id="IPR044198">
    <property type="entry name" value="DEK"/>
</dbReference>
<accession>A0A5P1E3X6</accession>
<feature type="compositionally biased region" description="Acidic residues" evidence="7">
    <location>
        <begin position="274"/>
        <end position="297"/>
    </location>
</feature>
<feature type="compositionally biased region" description="Acidic residues" evidence="7">
    <location>
        <begin position="254"/>
        <end position="266"/>
    </location>
</feature>
<feature type="compositionally biased region" description="Basic residues" evidence="7">
    <location>
        <begin position="209"/>
        <end position="218"/>
    </location>
</feature>
<dbReference type="GO" id="GO:0005730">
    <property type="term" value="C:nucleolus"/>
    <property type="evidence" value="ECO:0007669"/>
    <property type="project" value="UniProtKB-SubCell"/>
</dbReference>
<evidence type="ECO:0000256" key="2">
    <source>
        <dbReference type="ARBA" id="ARBA00022853"/>
    </source>
</evidence>
<dbReference type="InterPro" id="IPR014876">
    <property type="entry name" value="DEK_C"/>
</dbReference>
<keyword evidence="6" id="KW-0539">Nucleus</keyword>
<evidence type="ECO:0000256" key="5">
    <source>
        <dbReference type="ARBA" id="ARBA00023163"/>
    </source>
</evidence>
<dbReference type="GO" id="GO:2000779">
    <property type="term" value="P:regulation of double-strand break repair"/>
    <property type="evidence" value="ECO:0007669"/>
    <property type="project" value="TreeGrafter"/>
</dbReference>
<dbReference type="GO" id="GO:0003677">
    <property type="term" value="F:DNA binding"/>
    <property type="evidence" value="ECO:0007669"/>
    <property type="project" value="UniProtKB-KW"/>
</dbReference>
<feature type="compositionally biased region" description="Low complexity" evidence="7">
    <location>
        <begin position="332"/>
        <end position="347"/>
    </location>
</feature>
<feature type="compositionally biased region" description="Low complexity" evidence="7">
    <location>
        <begin position="395"/>
        <end position="411"/>
    </location>
</feature>